<gene>
    <name evidence="1" type="ORF">CDAR_565521</name>
</gene>
<organism evidence="1 2">
    <name type="scientific">Caerostris darwini</name>
    <dbReference type="NCBI Taxonomy" id="1538125"/>
    <lineage>
        <taxon>Eukaryota</taxon>
        <taxon>Metazoa</taxon>
        <taxon>Ecdysozoa</taxon>
        <taxon>Arthropoda</taxon>
        <taxon>Chelicerata</taxon>
        <taxon>Arachnida</taxon>
        <taxon>Araneae</taxon>
        <taxon>Araneomorphae</taxon>
        <taxon>Entelegynae</taxon>
        <taxon>Araneoidea</taxon>
        <taxon>Araneidae</taxon>
        <taxon>Caerostris</taxon>
    </lineage>
</organism>
<comment type="caution">
    <text evidence="1">The sequence shown here is derived from an EMBL/GenBank/DDBJ whole genome shotgun (WGS) entry which is preliminary data.</text>
</comment>
<accession>A0AAV4TX24</accession>
<reference evidence="1 2" key="1">
    <citation type="submission" date="2021-06" db="EMBL/GenBank/DDBJ databases">
        <title>Caerostris darwini draft genome.</title>
        <authorList>
            <person name="Kono N."/>
            <person name="Arakawa K."/>
        </authorList>
    </citation>
    <scope>NUCLEOTIDE SEQUENCE [LARGE SCALE GENOMIC DNA]</scope>
</reference>
<proteinExistence type="predicted"/>
<name>A0AAV4TX24_9ARAC</name>
<keyword evidence="2" id="KW-1185">Reference proteome</keyword>
<protein>
    <submittedName>
        <fullName evidence="1">Uncharacterized protein</fullName>
    </submittedName>
</protein>
<dbReference type="Proteomes" id="UP001054837">
    <property type="component" value="Unassembled WGS sequence"/>
</dbReference>
<evidence type="ECO:0000313" key="2">
    <source>
        <dbReference type="Proteomes" id="UP001054837"/>
    </source>
</evidence>
<sequence>MRLIHQKKTHQEKQKPRIHLIYGDSVLDFLPSLAPQARFNDSVAIGNRYRENLCKTLSAEAIFHRGILVQPSTSIVFSSEAKSVAAESKRDKTSSCQKHSIAG</sequence>
<dbReference type="EMBL" id="BPLQ01010246">
    <property type="protein sequence ID" value="GIY49592.1"/>
    <property type="molecule type" value="Genomic_DNA"/>
</dbReference>
<evidence type="ECO:0000313" key="1">
    <source>
        <dbReference type="EMBL" id="GIY49592.1"/>
    </source>
</evidence>
<dbReference type="AlphaFoldDB" id="A0AAV4TX24"/>